<organism evidence="1">
    <name type="scientific">Lepeophtheirus salmonis</name>
    <name type="common">Salmon louse</name>
    <name type="synonym">Caligus salmonis</name>
    <dbReference type="NCBI Taxonomy" id="72036"/>
    <lineage>
        <taxon>Eukaryota</taxon>
        <taxon>Metazoa</taxon>
        <taxon>Ecdysozoa</taxon>
        <taxon>Arthropoda</taxon>
        <taxon>Crustacea</taxon>
        <taxon>Multicrustacea</taxon>
        <taxon>Hexanauplia</taxon>
        <taxon>Copepoda</taxon>
        <taxon>Siphonostomatoida</taxon>
        <taxon>Caligidae</taxon>
        <taxon>Lepeophtheirus</taxon>
    </lineage>
</organism>
<reference evidence="1" key="1">
    <citation type="submission" date="2014-05" db="EMBL/GenBank/DDBJ databases">
        <authorList>
            <person name="Chronopoulou M."/>
        </authorList>
    </citation>
    <scope>NUCLEOTIDE SEQUENCE</scope>
    <source>
        <tissue evidence="1">Whole organism</tissue>
    </source>
</reference>
<sequence length="65" mass="7544">ESQVYKITNNGTSNVEGVSTTEDDLKIILSHFECQRRPSANSPWENVGTIRRLKKYTQTHKYIFN</sequence>
<dbReference type="AlphaFoldDB" id="A0A0K2TIF9"/>
<proteinExistence type="predicted"/>
<feature type="non-terminal residue" evidence="1">
    <location>
        <position position="1"/>
    </location>
</feature>
<dbReference type="EMBL" id="HACA01008363">
    <property type="protein sequence ID" value="CDW25724.1"/>
    <property type="molecule type" value="Transcribed_RNA"/>
</dbReference>
<protein>
    <submittedName>
        <fullName evidence="1">Uncharacterized protein</fullName>
    </submittedName>
</protein>
<feature type="non-terminal residue" evidence="1">
    <location>
        <position position="65"/>
    </location>
</feature>
<evidence type="ECO:0000313" key="1">
    <source>
        <dbReference type="EMBL" id="CDW25724.1"/>
    </source>
</evidence>
<name>A0A0K2TIF9_LEPSM</name>
<accession>A0A0K2TIF9</accession>